<dbReference type="AlphaFoldDB" id="H2Z9E8"/>
<dbReference type="Ensembl" id="ENSCSAVT00000014378.1">
    <property type="protein sequence ID" value="ENSCSAVP00000014213.1"/>
    <property type="gene ID" value="ENSCSAVG00000008335.1"/>
</dbReference>
<dbReference type="PANTHER" id="PTHR33887:SF6">
    <property type="entry name" value="CIDE-N DOMAIN-CONTAINING PROTEIN"/>
    <property type="match status" value="1"/>
</dbReference>
<reference evidence="2" key="1">
    <citation type="submission" date="2003-08" db="EMBL/GenBank/DDBJ databases">
        <authorList>
            <person name="Birren B."/>
            <person name="Nusbaum C."/>
            <person name="Abebe A."/>
            <person name="Abouelleil A."/>
            <person name="Adekoya E."/>
            <person name="Ait-zahra M."/>
            <person name="Allen N."/>
            <person name="Allen T."/>
            <person name="An P."/>
            <person name="Anderson M."/>
            <person name="Anderson S."/>
            <person name="Arachchi H."/>
            <person name="Armbruster J."/>
            <person name="Bachantsang P."/>
            <person name="Baldwin J."/>
            <person name="Barry A."/>
            <person name="Bayul T."/>
            <person name="Blitshsteyn B."/>
            <person name="Bloom T."/>
            <person name="Blye J."/>
            <person name="Boguslavskiy L."/>
            <person name="Borowsky M."/>
            <person name="Boukhgalter B."/>
            <person name="Brunache A."/>
            <person name="Butler J."/>
            <person name="Calixte N."/>
            <person name="Calvo S."/>
            <person name="Camarata J."/>
            <person name="Campo K."/>
            <person name="Chang J."/>
            <person name="Cheshatsang Y."/>
            <person name="Citroen M."/>
            <person name="Collymore A."/>
            <person name="Considine T."/>
            <person name="Cook A."/>
            <person name="Cooke P."/>
            <person name="Corum B."/>
            <person name="Cuomo C."/>
            <person name="David R."/>
            <person name="Dawoe T."/>
            <person name="Degray S."/>
            <person name="Dodge S."/>
            <person name="Dooley K."/>
            <person name="Dorje P."/>
            <person name="Dorjee K."/>
            <person name="Dorris L."/>
            <person name="Duffey N."/>
            <person name="Dupes A."/>
            <person name="Elkins T."/>
            <person name="Engels R."/>
            <person name="Erickson J."/>
            <person name="Farina A."/>
            <person name="Faro S."/>
            <person name="Ferreira P."/>
            <person name="Fischer H."/>
            <person name="Fitzgerald M."/>
            <person name="Foley K."/>
            <person name="Gage D."/>
            <person name="Galagan J."/>
            <person name="Gearin G."/>
            <person name="Gnerre S."/>
            <person name="Gnirke A."/>
            <person name="Goyette A."/>
            <person name="Graham J."/>
            <person name="Grandbois E."/>
            <person name="Gyaltsen K."/>
            <person name="Hafez N."/>
            <person name="Hagopian D."/>
            <person name="Hagos B."/>
            <person name="Hall J."/>
            <person name="Hatcher B."/>
            <person name="Heller A."/>
            <person name="Higgins H."/>
            <person name="Honan T."/>
            <person name="Horn A."/>
            <person name="Houde N."/>
            <person name="Hughes L."/>
            <person name="Hulme W."/>
            <person name="Husby E."/>
            <person name="Iliev I."/>
            <person name="Jaffe D."/>
            <person name="Jones C."/>
            <person name="Kamal M."/>
            <person name="Kamat A."/>
            <person name="Kamvysselis M."/>
            <person name="Karlsson E."/>
            <person name="Kells C."/>
            <person name="Kieu A."/>
            <person name="Kisner P."/>
            <person name="Kodira C."/>
            <person name="Kulbokas E."/>
            <person name="Labutti K."/>
            <person name="Lama D."/>
            <person name="Landers T."/>
            <person name="Leger J."/>
            <person name="Levine S."/>
            <person name="Lewis D."/>
            <person name="Lewis T."/>
            <person name="Lindblad-toh K."/>
            <person name="Liu X."/>
            <person name="Lokyitsang T."/>
            <person name="Lokyitsang Y."/>
            <person name="Lucien O."/>
            <person name="Lui A."/>
            <person name="Ma L.J."/>
            <person name="Mabbitt R."/>
            <person name="Macdonald J."/>
            <person name="Maclean C."/>
            <person name="Major J."/>
            <person name="Manning J."/>
            <person name="Marabella R."/>
            <person name="Maru K."/>
            <person name="Matthews C."/>
            <person name="Mauceli E."/>
            <person name="Mccarthy M."/>
            <person name="Mcdonough S."/>
            <person name="Mcghee T."/>
            <person name="Meldrim J."/>
            <person name="Meneus L."/>
            <person name="Mesirov J."/>
            <person name="Mihalev A."/>
            <person name="Mihova T."/>
            <person name="Mikkelsen T."/>
            <person name="Mlenga V."/>
            <person name="Moru K."/>
            <person name="Mozes J."/>
            <person name="Mulrain L."/>
            <person name="Munson G."/>
            <person name="Naylor J."/>
            <person name="Newes C."/>
            <person name="Nguyen C."/>
            <person name="Nguyen N."/>
            <person name="Nguyen T."/>
            <person name="Nicol R."/>
            <person name="Nielsen C."/>
            <person name="Nizzari M."/>
            <person name="Norbu C."/>
            <person name="Norbu N."/>
            <person name="O'donnell P."/>
            <person name="Okoawo O."/>
            <person name="O'leary S."/>
            <person name="Omotosho B."/>
            <person name="O'neill K."/>
            <person name="Osman S."/>
            <person name="Parker S."/>
            <person name="Perrin D."/>
            <person name="Phunkhang P."/>
            <person name="Piqani B."/>
            <person name="Purcell S."/>
            <person name="Rachupka T."/>
            <person name="Ramasamy U."/>
            <person name="Rameau R."/>
            <person name="Ray V."/>
            <person name="Raymond C."/>
            <person name="Retta R."/>
            <person name="Richardson S."/>
            <person name="Rise C."/>
            <person name="Rodriguez J."/>
            <person name="Rogers J."/>
            <person name="Rogov P."/>
            <person name="Rutman M."/>
            <person name="Schupbach R."/>
            <person name="Seaman C."/>
            <person name="Settipalli S."/>
            <person name="Sharpe T."/>
            <person name="Sheridan J."/>
            <person name="Sherpa N."/>
            <person name="Shi J."/>
            <person name="Smirnov S."/>
            <person name="Smith C."/>
            <person name="Sougnez C."/>
            <person name="Spencer B."/>
            <person name="Stalker J."/>
            <person name="Stange-thomann N."/>
            <person name="Stavropoulos S."/>
            <person name="Stetson K."/>
            <person name="Stone C."/>
            <person name="Stone S."/>
            <person name="Stubbs M."/>
            <person name="Talamas J."/>
            <person name="Tchuinga P."/>
            <person name="Tenzing P."/>
            <person name="Tesfaye S."/>
            <person name="Theodore J."/>
            <person name="Thoulutsang Y."/>
            <person name="Topham K."/>
            <person name="Towey S."/>
            <person name="Tsamla T."/>
            <person name="Tsomo N."/>
            <person name="Vallee D."/>
            <person name="Vassiliev H."/>
            <person name="Venkataraman V."/>
            <person name="Vinson J."/>
            <person name="Vo A."/>
            <person name="Wade C."/>
            <person name="Wang S."/>
            <person name="Wangchuk T."/>
            <person name="Wangdi T."/>
            <person name="Whittaker C."/>
            <person name="Wilkinson J."/>
            <person name="Wu Y."/>
            <person name="Wyman D."/>
            <person name="Yadav S."/>
            <person name="Yang S."/>
            <person name="Yang X."/>
            <person name="Yeager S."/>
            <person name="Yee E."/>
            <person name="Young G."/>
            <person name="Zainoun J."/>
            <person name="Zembeck L."/>
            <person name="Zimmer A."/>
            <person name="Zody M."/>
            <person name="Lander E."/>
        </authorList>
    </citation>
    <scope>NUCLEOTIDE SEQUENCE [LARGE SCALE GENOMIC DNA]</scope>
</reference>
<dbReference type="PANTHER" id="PTHR33887">
    <property type="entry name" value="PB1 DOMAIN-CONTAINING PROTEIN"/>
    <property type="match status" value="1"/>
</dbReference>
<dbReference type="InterPro" id="IPR039471">
    <property type="entry name" value="CXorf65-like"/>
</dbReference>
<evidence type="ECO:0000313" key="1">
    <source>
        <dbReference type="Ensembl" id="ENSCSAVP00000014213.1"/>
    </source>
</evidence>
<dbReference type="HOGENOM" id="CLU_1144791_0_0_1"/>
<sequence>MHRHSVAQVAREPQSLKGSTHSSFALASHSQIFGQHPAAIEIGSSPFITVNYGDGHALVNVDCAILHLFLHLRARYLEDGWQLEEDVLLTGPPVLDKPVSPTKEDKTKKDHHPKTIKLFTCFDLMDEAPMPLELCNKEPMAKVRNFVSDRGTYMLCVVKRTETGIIKEAHPLLLKTSMELRRRIDTVLRSLERSSKRKAGRVNDRLNPAKTIMANRRETRKSFSGPSNRTFASVVRDLNTQLK</sequence>
<organism evidence="1 2">
    <name type="scientific">Ciona savignyi</name>
    <name type="common">Pacific transparent sea squirt</name>
    <dbReference type="NCBI Taxonomy" id="51511"/>
    <lineage>
        <taxon>Eukaryota</taxon>
        <taxon>Metazoa</taxon>
        <taxon>Chordata</taxon>
        <taxon>Tunicata</taxon>
        <taxon>Ascidiacea</taxon>
        <taxon>Phlebobranchia</taxon>
        <taxon>Cionidae</taxon>
        <taxon>Ciona</taxon>
    </lineage>
</organism>
<protein>
    <submittedName>
        <fullName evidence="1">Uncharacterized protein</fullName>
    </submittedName>
</protein>
<dbReference type="OMA" id="DCAILHL"/>
<dbReference type="InParanoid" id="H2Z9E8"/>
<proteinExistence type="predicted"/>
<evidence type="ECO:0000313" key="2">
    <source>
        <dbReference type="Proteomes" id="UP000007875"/>
    </source>
</evidence>
<name>H2Z9E8_CIOSA</name>
<reference evidence="1" key="3">
    <citation type="submission" date="2025-09" db="UniProtKB">
        <authorList>
            <consortium name="Ensembl"/>
        </authorList>
    </citation>
    <scope>IDENTIFICATION</scope>
</reference>
<accession>H2Z9E8</accession>
<keyword evidence="2" id="KW-1185">Reference proteome</keyword>
<reference evidence="1" key="2">
    <citation type="submission" date="2025-08" db="UniProtKB">
        <authorList>
            <consortium name="Ensembl"/>
        </authorList>
    </citation>
    <scope>IDENTIFICATION</scope>
</reference>
<dbReference type="Proteomes" id="UP000007875">
    <property type="component" value="Unassembled WGS sequence"/>
</dbReference>